<proteinExistence type="predicted"/>
<dbReference type="Proteomes" id="UP000593562">
    <property type="component" value="Unassembled WGS sequence"/>
</dbReference>
<organism evidence="1 2">
    <name type="scientific">Tripterygium wilfordii</name>
    <name type="common">Thunder God vine</name>
    <dbReference type="NCBI Taxonomy" id="458696"/>
    <lineage>
        <taxon>Eukaryota</taxon>
        <taxon>Viridiplantae</taxon>
        <taxon>Streptophyta</taxon>
        <taxon>Embryophyta</taxon>
        <taxon>Tracheophyta</taxon>
        <taxon>Spermatophyta</taxon>
        <taxon>Magnoliopsida</taxon>
        <taxon>eudicotyledons</taxon>
        <taxon>Gunneridae</taxon>
        <taxon>Pentapetalae</taxon>
        <taxon>rosids</taxon>
        <taxon>fabids</taxon>
        <taxon>Celastrales</taxon>
        <taxon>Celastraceae</taxon>
        <taxon>Tripterygium</taxon>
    </lineage>
</organism>
<sequence length="66" mass="7344">MRNANAIFSFFMVVGNNIGYAAGSVDELPKLLPFSRTKAFSGDEVGINTLPFLEMTQLQSRLWFLA</sequence>
<protein>
    <submittedName>
        <fullName evidence="1">Sucrose transporter 1</fullName>
    </submittedName>
</protein>
<dbReference type="AlphaFoldDB" id="A0A7J7CMS6"/>
<comment type="caution">
    <text evidence="1">The sequence shown here is derived from an EMBL/GenBank/DDBJ whole genome shotgun (WGS) entry which is preliminary data.</text>
</comment>
<reference evidence="1 2" key="1">
    <citation type="journal article" date="2020" name="Nat. Commun.">
        <title>Genome of Tripterygium wilfordii and identification of cytochrome P450 involved in triptolide biosynthesis.</title>
        <authorList>
            <person name="Tu L."/>
            <person name="Su P."/>
            <person name="Zhang Z."/>
            <person name="Gao L."/>
            <person name="Wang J."/>
            <person name="Hu T."/>
            <person name="Zhou J."/>
            <person name="Zhang Y."/>
            <person name="Zhao Y."/>
            <person name="Liu Y."/>
            <person name="Song Y."/>
            <person name="Tong Y."/>
            <person name="Lu Y."/>
            <person name="Yang J."/>
            <person name="Xu C."/>
            <person name="Jia M."/>
            <person name="Peters R.J."/>
            <person name="Huang L."/>
            <person name="Gao W."/>
        </authorList>
    </citation>
    <scope>NUCLEOTIDE SEQUENCE [LARGE SCALE GENOMIC DNA]</scope>
    <source>
        <strain evidence="2">cv. XIE 37</strain>
        <tissue evidence="1">Leaf</tissue>
    </source>
</reference>
<evidence type="ECO:0000313" key="2">
    <source>
        <dbReference type="Proteomes" id="UP000593562"/>
    </source>
</evidence>
<evidence type="ECO:0000313" key="1">
    <source>
        <dbReference type="EMBL" id="KAF5735405.1"/>
    </source>
</evidence>
<keyword evidence="2" id="KW-1185">Reference proteome</keyword>
<dbReference type="InParanoid" id="A0A7J7CMS6"/>
<name>A0A7J7CMS6_TRIWF</name>
<dbReference type="EMBL" id="JAAARO010000015">
    <property type="protein sequence ID" value="KAF5735405.1"/>
    <property type="molecule type" value="Genomic_DNA"/>
</dbReference>
<gene>
    <name evidence="1" type="ORF">HS088_TW15G00907</name>
</gene>
<accession>A0A7J7CMS6</accession>